<dbReference type="AlphaFoldDB" id="A0A930Y471"/>
<protein>
    <submittedName>
        <fullName evidence="2">Uncharacterized protein</fullName>
    </submittedName>
</protein>
<sequence>MTDPAGNSSATSDAFANFTIDITAPGDTNPAVSGVEEAPSQHSRS</sequence>
<feature type="region of interest" description="Disordered" evidence="1">
    <location>
        <begin position="21"/>
        <end position="45"/>
    </location>
</feature>
<reference evidence="2" key="1">
    <citation type="submission" date="2020-11" db="EMBL/GenBank/DDBJ databases">
        <title>Gallibacterium anatis 1637, full genome, WGS.</title>
        <authorList>
            <person name="Laishevtcev A.I."/>
            <person name="Yakimova E.A."/>
            <person name="Petkovich D."/>
            <person name="Stepanova T.V."/>
            <person name="Kalendr R.S."/>
            <person name="Rubalsky E.O."/>
            <person name="Zulkarneev E.R."/>
            <person name="Aleshkin A.V."/>
        </authorList>
    </citation>
    <scope>NUCLEOTIDE SEQUENCE</scope>
    <source>
        <strain evidence="2">1637</strain>
    </source>
</reference>
<name>A0A930Y471_9PAST</name>
<evidence type="ECO:0000256" key="1">
    <source>
        <dbReference type="SAM" id="MobiDB-lite"/>
    </source>
</evidence>
<dbReference type="EMBL" id="JADION010000041">
    <property type="protein sequence ID" value="MBF4102979.1"/>
    <property type="molecule type" value="Genomic_DNA"/>
</dbReference>
<gene>
    <name evidence="2" type="ORF">INT80_12505</name>
</gene>
<comment type="caution">
    <text evidence="2">The sequence shown here is derived from an EMBL/GenBank/DDBJ whole genome shotgun (WGS) entry which is preliminary data.</text>
</comment>
<organism evidence="2">
    <name type="scientific">Gallibacterium anatis</name>
    <dbReference type="NCBI Taxonomy" id="750"/>
    <lineage>
        <taxon>Bacteria</taxon>
        <taxon>Pseudomonadati</taxon>
        <taxon>Pseudomonadota</taxon>
        <taxon>Gammaproteobacteria</taxon>
        <taxon>Pasteurellales</taxon>
        <taxon>Pasteurellaceae</taxon>
        <taxon>Gallibacterium</taxon>
    </lineage>
</organism>
<evidence type="ECO:0000313" key="2">
    <source>
        <dbReference type="EMBL" id="MBF4102979.1"/>
    </source>
</evidence>
<proteinExistence type="predicted"/>
<accession>A0A930Y471</accession>